<protein>
    <submittedName>
        <fullName evidence="2">Uncharacterized protein</fullName>
    </submittedName>
</protein>
<feature type="compositionally biased region" description="Basic and acidic residues" evidence="1">
    <location>
        <begin position="166"/>
        <end position="182"/>
    </location>
</feature>
<feature type="region of interest" description="Disordered" evidence="1">
    <location>
        <begin position="160"/>
        <end position="182"/>
    </location>
</feature>
<evidence type="ECO:0000313" key="2">
    <source>
        <dbReference type="EMBL" id="KAG7448449.1"/>
    </source>
</evidence>
<keyword evidence="3" id="KW-1185">Reference proteome</keyword>
<proteinExistence type="predicted"/>
<evidence type="ECO:0000256" key="1">
    <source>
        <dbReference type="SAM" id="MobiDB-lite"/>
    </source>
</evidence>
<reference evidence="2" key="1">
    <citation type="submission" date="2020-11" db="EMBL/GenBank/DDBJ databases">
        <title>Adaptations for nitrogen fixation in a non-lichenized fungal sporocarp promotes dispersal by wood-feeding termites.</title>
        <authorList>
            <consortium name="DOE Joint Genome Institute"/>
            <person name="Koch R.A."/>
            <person name="Yoon G."/>
            <person name="Arayal U."/>
            <person name="Lail K."/>
            <person name="Amirebrahimi M."/>
            <person name="Labutti K."/>
            <person name="Lipzen A."/>
            <person name="Riley R."/>
            <person name="Barry K."/>
            <person name="Henrissat B."/>
            <person name="Grigoriev I.V."/>
            <person name="Herr J.R."/>
            <person name="Aime M.C."/>
        </authorList>
    </citation>
    <scope>NUCLEOTIDE SEQUENCE</scope>
    <source>
        <strain evidence="2">MCA 3950</strain>
    </source>
</reference>
<dbReference type="EMBL" id="MU250529">
    <property type="protein sequence ID" value="KAG7448449.1"/>
    <property type="molecule type" value="Genomic_DNA"/>
</dbReference>
<accession>A0A9P7VWW4</accession>
<organism evidence="2 3">
    <name type="scientific">Guyanagaster necrorhizus</name>
    <dbReference type="NCBI Taxonomy" id="856835"/>
    <lineage>
        <taxon>Eukaryota</taxon>
        <taxon>Fungi</taxon>
        <taxon>Dikarya</taxon>
        <taxon>Basidiomycota</taxon>
        <taxon>Agaricomycotina</taxon>
        <taxon>Agaricomycetes</taxon>
        <taxon>Agaricomycetidae</taxon>
        <taxon>Agaricales</taxon>
        <taxon>Marasmiineae</taxon>
        <taxon>Physalacriaceae</taxon>
        <taxon>Guyanagaster</taxon>
    </lineage>
</organism>
<sequence length="182" mass="20762">MSCEPLQLTAMIGLVGTLLHYGTQEDGQSFQSFRTSIFAPSAPTAFWSGAEFDSSPKLKHREQRFNRGPDSVAPTFQLSPIFDERGEKDKKGTKEKVIPCFLKISHQPKHQSMFLMKRLIMTGVNRTWTYTKHKHYFSHSTRFGHEGPVIRGRAVTPKSGMVFDDQGVKDRKPSTEEIRMQK</sequence>
<dbReference type="Proteomes" id="UP000812287">
    <property type="component" value="Unassembled WGS sequence"/>
</dbReference>
<evidence type="ECO:0000313" key="3">
    <source>
        <dbReference type="Proteomes" id="UP000812287"/>
    </source>
</evidence>
<dbReference type="GeneID" id="66101280"/>
<gene>
    <name evidence="2" type="ORF">BT62DRAFT_1074026</name>
</gene>
<dbReference type="AlphaFoldDB" id="A0A9P7VWW4"/>
<name>A0A9P7VWW4_9AGAR</name>
<comment type="caution">
    <text evidence="2">The sequence shown here is derived from an EMBL/GenBank/DDBJ whole genome shotgun (WGS) entry which is preliminary data.</text>
</comment>
<dbReference type="RefSeq" id="XP_043041949.1">
    <property type="nucleotide sequence ID" value="XM_043178986.1"/>
</dbReference>